<organism evidence="1 4">
    <name type="scientific">Acinetobacter vivianii</name>
    <dbReference type="NCBI Taxonomy" id="1776742"/>
    <lineage>
        <taxon>Bacteria</taxon>
        <taxon>Pseudomonadati</taxon>
        <taxon>Pseudomonadota</taxon>
        <taxon>Gammaproteobacteria</taxon>
        <taxon>Moraxellales</taxon>
        <taxon>Moraxellaceae</taxon>
        <taxon>Acinetobacter</taxon>
    </lineage>
</organism>
<reference evidence="2 5" key="1">
    <citation type="submission" date="2013-02" db="EMBL/GenBank/DDBJ databases">
        <title>The Genome Sequence of Acinetobacter sp. NIPH 2168.</title>
        <authorList>
            <consortium name="The Broad Institute Genome Sequencing Platform"/>
            <consortium name="The Broad Institute Genome Sequencing Center for Infectious Disease"/>
            <person name="Cerqueira G."/>
            <person name="Feldgarden M."/>
            <person name="Courvalin P."/>
            <person name="Perichon B."/>
            <person name="Grillot-Courvalin C."/>
            <person name="Clermont D."/>
            <person name="Rocha E."/>
            <person name="Yoon E.-J."/>
            <person name="Nemec A."/>
            <person name="Walker B."/>
            <person name="Young S.K."/>
            <person name="Zeng Q."/>
            <person name="Gargeya S."/>
            <person name="Fitzgerald M."/>
            <person name="Haas B."/>
            <person name="Abouelleil A."/>
            <person name="Alvarado L."/>
            <person name="Arachchi H.M."/>
            <person name="Berlin A.M."/>
            <person name="Chapman S.B."/>
            <person name="Dewar J."/>
            <person name="Goldberg J."/>
            <person name="Griggs A."/>
            <person name="Gujja S."/>
            <person name="Hansen M."/>
            <person name="Howarth C."/>
            <person name="Imamovic A."/>
            <person name="Larimer J."/>
            <person name="McCowan C."/>
            <person name="Murphy C."/>
            <person name="Neiman D."/>
            <person name="Pearson M."/>
            <person name="Priest M."/>
            <person name="Roberts A."/>
            <person name="Saif S."/>
            <person name="Shea T."/>
            <person name="Sisk P."/>
            <person name="Sykes S."/>
            <person name="Wortman J."/>
            <person name="Nusbaum C."/>
            <person name="Birren B."/>
        </authorList>
    </citation>
    <scope>NUCLEOTIDE SEQUENCE [LARGE SCALE GENOMIC DNA]</scope>
    <source>
        <strain evidence="2 5">NIPH 2168</strain>
    </source>
</reference>
<evidence type="ECO:0000313" key="3">
    <source>
        <dbReference type="EMBL" id="WDZ52640.1"/>
    </source>
</evidence>
<accession>N8WC04</accession>
<dbReference type="OrthoDB" id="6860016at2"/>
<name>N8WC04_9GAMM</name>
<dbReference type="Pfam" id="PF05488">
    <property type="entry name" value="PAAR_motif"/>
    <property type="match status" value="1"/>
</dbReference>
<dbReference type="Gene3D" id="2.60.200.60">
    <property type="match status" value="1"/>
</dbReference>
<gene>
    <name evidence="2" type="ORF">F892_01492</name>
    <name evidence="1" type="ORF">F971_02365</name>
    <name evidence="3" type="ORF">LF296_07655</name>
</gene>
<dbReference type="RefSeq" id="WP_004771876.1">
    <property type="nucleotide sequence ID" value="NZ_BMDR01000001.1"/>
</dbReference>
<dbReference type="InterPro" id="IPR008727">
    <property type="entry name" value="PAAR_motif"/>
</dbReference>
<reference evidence="1 4" key="2">
    <citation type="submission" date="2013-02" db="EMBL/GenBank/DDBJ databases">
        <title>The Genome Sequence of Acinetobacter sp. NIPH 758.</title>
        <authorList>
            <consortium name="The Broad Institute Genome Sequencing Platform"/>
            <consortium name="The Broad Institute Genome Sequencing Center for Infectious Disease"/>
            <person name="Cerqueira G."/>
            <person name="Feldgarden M."/>
            <person name="Courvalin P."/>
            <person name="Perichon B."/>
            <person name="Grillot-Courvalin C."/>
            <person name="Clermont D."/>
            <person name="Rocha E."/>
            <person name="Yoon E.-J."/>
            <person name="Nemec A."/>
            <person name="Walker B."/>
            <person name="Young S.K."/>
            <person name="Zeng Q."/>
            <person name="Gargeya S."/>
            <person name="Fitzgerald M."/>
            <person name="Haas B."/>
            <person name="Abouelleil A."/>
            <person name="Alvarado L."/>
            <person name="Arachchi H.M."/>
            <person name="Berlin A.M."/>
            <person name="Chapman S.B."/>
            <person name="Dewar J."/>
            <person name="Goldberg J."/>
            <person name="Griggs A."/>
            <person name="Gujja S."/>
            <person name="Hansen M."/>
            <person name="Howarth C."/>
            <person name="Imamovic A."/>
            <person name="Larimer J."/>
            <person name="McCowan C."/>
            <person name="Murphy C."/>
            <person name="Neiman D."/>
            <person name="Pearson M."/>
            <person name="Priest M."/>
            <person name="Roberts A."/>
            <person name="Saif S."/>
            <person name="Shea T."/>
            <person name="Sisk P."/>
            <person name="Sykes S."/>
            <person name="Wortman J."/>
            <person name="Nusbaum C."/>
            <person name="Birren B."/>
        </authorList>
    </citation>
    <scope>NUCLEOTIDE SEQUENCE [LARGE SCALE GENOMIC DNA]</scope>
    <source>
        <strain evidence="1 4">NIPH 758</strain>
    </source>
</reference>
<evidence type="ECO:0000313" key="2">
    <source>
        <dbReference type="EMBL" id="ENX22250.1"/>
    </source>
</evidence>
<dbReference type="KEGG" id="aviv:LF296_07655"/>
<reference evidence="3" key="4">
    <citation type="submission" date="2023-02" db="EMBL/GenBank/DDBJ databases">
        <authorList>
            <person name="Huang Y."/>
            <person name="Zhang Y."/>
            <person name="Zhang T."/>
            <person name="Wang J."/>
        </authorList>
    </citation>
    <scope>NUCLEOTIDE SEQUENCE</scope>
    <source>
        <strain evidence="3">KJ-1</strain>
    </source>
</reference>
<dbReference type="EMBL" id="CP085083">
    <property type="protein sequence ID" value="WDZ52640.1"/>
    <property type="molecule type" value="Genomic_DNA"/>
</dbReference>
<evidence type="ECO:0000313" key="1">
    <source>
        <dbReference type="EMBL" id="ENU92474.1"/>
    </source>
</evidence>
<evidence type="ECO:0000313" key="4">
    <source>
        <dbReference type="Proteomes" id="UP000013049"/>
    </source>
</evidence>
<dbReference type="GeneID" id="303681905"/>
<dbReference type="Proteomes" id="UP001199528">
    <property type="component" value="Chromosome"/>
</dbReference>
<dbReference type="Proteomes" id="UP000013173">
    <property type="component" value="Unassembled WGS sequence"/>
</dbReference>
<protein>
    <submittedName>
        <fullName evidence="3">PAAR domain-containing protein</fullName>
    </submittedName>
</protein>
<reference evidence="3" key="3">
    <citation type="journal article" date="2022" name="Front Environ Sci">
        <title>Complete genome sequence analysis of a novel alkane-degrading bacterial strain, Acinetobacter vivianii KJ-1, and its diesel degradation ability.</title>
        <authorList>
            <person name="Zhang Y."/>
            <person name="Song F."/>
            <person name="Wang J."/>
            <person name="Zhao Q."/>
            <person name="Zheng L."/>
            <person name="Wang Z."/>
            <person name="Zhang X."/>
            <person name="Gao Y."/>
            <person name="Chen G."/>
            <person name="Huang Y."/>
        </authorList>
    </citation>
    <scope>NUCLEOTIDE SEQUENCE</scope>
    <source>
        <strain evidence="3">KJ-1</strain>
    </source>
</reference>
<dbReference type="PATRIC" id="fig|1217706.3.peg.1441"/>
<dbReference type="PATRIC" id="fig|1217712.3.peg.2277"/>
<accession>N9Q737</accession>
<keyword evidence="5" id="KW-1185">Reference proteome</keyword>
<dbReference type="AlphaFoldDB" id="N8WC04"/>
<evidence type="ECO:0000313" key="5">
    <source>
        <dbReference type="Proteomes" id="UP000013173"/>
    </source>
</evidence>
<dbReference type="EMBL" id="APPC01000017">
    <property type="protein sequence ID" value="ENU92474.1"/>
    <property type="molecule type" value="Genomic_DNA"/>
</dbReference>
<proteinExistence type="predicted"/>
<dbReference type="EMBL" id="APRW01000009">
    <property type="protein sequence ID" value="ENX22250.1"/>
    <property type="molecule type" value="Genomic_DNA"/>
</dbReference>
<dbReference type="eggNOG" id="COG4104">
    <property type="taxonomic scope" value="Bacteria"/>
</dbReference>
<sequence length="83" mass="8558">MPTRYIVVGCPTTGGGKVITGNRNFLVNGQAIACIGDEATCPKHTGVSIIITGDSTTQLGGRSVARIHDSLSCGCKLLQPEEA</sequence>
<dbReference type="HOGENOM" id="CLU_148568_2_1_6"/>
<dbReference type="CDD" id="cd14744">
    <property type="entry name" value="PAAR_CT_2"/>
    <property type="match status" value="1"/>
</dbReference>
<dbReference type="Proteomes" id="UP000013049">
    <property type="component" value="Unassembled WGS sequence"/>
</dbReference>